<dbReference type="HOGENOM" id="CLU_083583_0_0_11"/>
<sequence>MIFTDRTDAGRRLGEALRPLADEKPVVLGLPRGGVPVAFEVARALHAPLDVIIVRKLGVPYHRELGFGAIGEGDVRVIHEAIVRMSRADEADLAEVERTERDELARKARRFRQGRSRIPAGGHTVIIVDDGIATGATAQAACRVARAQGAARVVLAVPVAPPDAVAALRGDADEVVALSTPSDFAAVGEWYEDFSQTADDEVVELLSRSTGETGEAHPGR</sequence>
<dbReference type="SUPFAM" id="SSF53271">
    <property type="entry name" value="PRTase-like"/>
    <property type="match status" value="1"/>
</dbReference>
<gene>
    <name evidence="3" type="ORF">J2Z30_003088</name>
    <name evidence="2" type="ORF">SIRAN1498</name>
</gene>
<dbReference type="CDD" id="cd06223">
    <property type="entry name" value="PRTases_typeI"/>
    <property type="match status" value="1"/>
</dbReference>
<dbReference type="AlphaFoldDB" id="A0A060ZFF4"/>
<keyword evidence="2" id="KW-0808">Transferase</keyword>
<dbReference type="InterPro" id="IPR029057">
    <property type="entry name" value="PRTase-like"/>
</dbReference>
<organism evidence="2">
    <name type="scientific">Streptomyces iranensis</name>
    <dbReference type="NCBI Taxonomy" id="576784"/>
    <lineage>
        <taxon>Bacteria</taxon>
        <taxon>Bacillati</taxon>
        <taxon>Actinomycetota</taxon>
        <taxon>Actinomycetes</taxon>
        <taxon>Kitasatosporales</taxon>
        <taxon>Streptomycetaceae</taxon>
        <taxon>Streptomyces</taxon>
        <taxon>Streptomyces violaceusniger group</taxon>
    </lineage>
</organism>
<accession>A0A060ZFF4</accession>
<dbReference type="Gene3D" id="3.40.50.2020">
    <property type="match status" value="1"/>
</dbReference>
<dbReference type="EMBL" id="LK022848">
    <property type="protein sequence ID" value="CDR04097.1"/>
    <property type="molecule type" value="Genomic_DNA"/>
</dbReference>
<dbReference type="Proteomes" id="UP000756710">
    <property type="component" value="Unassembled WGS sequence"/>
</dbReference>
<dbReference type="GO" id="GO:0016757">
    <property type="term" value="F:glycosyltransferase activity"/>
    <property type="evidence" value="ECO:0007669"/>
    <property type="project" value="UniProtKB-KW"/>
</dbReference>
<evidence type="ECO:0000259" key="1">
    <source>
        <dbReference type="Pfam" id="PF00156"/>
    </source>
</evidence>
<reference evidence="2" key="1">
    <citation type="submission" date="2014-05" db="EMBL/GenBank/DDBJ databases">
        <authorList>
            <person name="Horn Fabian"/>
        </authorList>
    </citation>
    <scope>NUCLEOTIDE SEQUENCE</scope>
</reference>
<dbReference type="Gene3D" id="3.30.1310.20">
    <property type="entry name" value="PRTase-like"/>
    <property type="match status" value="1"/>
</dbReference>
<dbReference type="Pfam" id="PF00156">
    <property type="entry name" value="Pribosyltran"/>
    <property type="match status" value="1"/>
</dbReference>
<evidence type="ECO:0000313" key="3">
    <source>
        <dbReference type="EMBL" id="MBP2062072.1"/>
    </source>
</evidence>
<name>A0A060ZFF4_9ACTN</name>
<feature type="domain" description="Phosphoribosyltransferase" evidence="1">
    <location>
        <begin position="120"/>
        <end position="181"/>
    </location>
</feature>
<evidence type="ECO:0000313" key="4">
    <source>
        <dbReference type="Proteomes" id="UP000756710"/>
    </source>
</evidence>
<dbReference type="EMBL" id="JAGGLR010000007">
    <property type="protein sequence ID" value="MBP2062072.1"/>
    <property type="molecule type" value="Genomic_DNA"/>
</dbReference>
<keyword evidence="4" id="KW-1185">Reference proteome</keyword>
<reference evidence="3 4" key="2">
    <citation type="submission" date="2021-03" db="EMBL/GenBank/DDBJ databases">
        <title>Genomic Encyclopedia of Type Strains, Phase IV (KMG-IV): sequencing the most valuable type-strain genomes for metagenomic binning, comparative biology and taxonomic classification.</title>
        <authorList>
            <person name="Goeker M."/>
        </authorList>
    </citation>
    <scope>NUCLEOTIDE SEQUENCE [LARGE SCALE GENOMIC DNA]</scope>
    <source>
        <strain evidence="3 4">DSM 41954</strain>
    </source>
</reference>
<proteinExistence type="predicted"/>
<evidence type="ECO:0000313" key="2">
    <source>
        <dbReference type="EMBL" id="CDR04097.1"/>
    </source>
</evidence>
<protein>
    <submittedName>
        <fullName evidence="2">Phosphoribosyltransferase</fullName>
    </submittedName>
</protein>
<keyword evidence="2" id="KW-0328">Glycosyltransferase</keyword>
<dbReference type="InterPro" id="IPR000836">
    <property type="entry name" value="PRTase_dom"/>
</dbReference>